<dbReference type="Pfam" id="PF10551">
    <property type="entry name" value="MULE"/>
    <property type="match status" value="1"/>
</dbReference>
<evidence type="ECO:0000256" key="4">
    <source>
        <dbReference type="PROSITE-ProRule" id="PRU00325"/>
    </source>
</evidence>
<dbReference type="Proteomes" id="UP001396334">
    <property type="component" value="Unassembled WGS sequence"/>
</dbReference>
<keyword evidence="1" id="KW-0479">Metal-binding</keyword>
<evidence type="ECO:0000256" key="2">
    <source>
        <dbReference type="ARBA" id="ARBA00022771"/>
    </source>
</evidence>
<keyword evidence="2 4" id="KW-0863">Zinc-finger</keyword>
<dbReference type="InterPro" id="IPR007527">
    <property type="entry name" value="Znf_SWIM"/>
</dbReference>
<organism evidence="6 7">
    <name type="scientific">Hibiscus sabdariffa</name>
    <name type="common">roselle</name>
    <dbReference type="NCBI Taxonomy" id="183260"/>
    <lineage>
        <taxon>Eukaryota</taxon>
        <taxon>Viridiplantae</taxon>
        <taxon>Streptophyta</taxon>
        <taxon>Embryophyta</taxon>
        <taxon>Tracheophyta</taxon>
        <taxon>Spermatophyta</taxon>
        <taxon>Magnoliopsida</taxon>
        <taxon>eudicotyledons</taxon>
        <taxon>Gunneridae</taxon>
        <taxon>Pentapetalae</taxon>
        <taxon>rosids</taxon>
        <taxon>malvids</taxon>
        <taxon>Malvales</taxon>
        <taxon>Malvaceae</taxon>
        <taxon>Malvoideae</taxon>
        <taxon>Hibiscus</taxon>
    </lineage>
</organism>
<comment type="caution">
    <text evidence="6">The sequence shown here is derived from an EMBL/GenBank/DDBJ whole genome shotgun (WGS) entry which is preliminary data.</text>
</comment>
<dbReference type="InterPro" id="IPR018289">
    <property type="entry name" value="MULE_transposase_dom"/>
</dbReference>
<keyword evidence="7" id="KW-1185">Reference proteome</keyword>
<feature type="domain" description="SWIM-type" evidence="5">
    <location>
        <begin position="628"/>
        <end position="660"/>
    </location>
</feature>
<sequence length="759" mass="86262">MENRELLVGQNQDLSLRQNQCGIMGNNANFVLSLNHDLLQTEPIRDVDFVIRPTQGHDHKLATCRTHTDDVALPHDNVRDFDENGFNMDHIDYLGAEEDCAGVEKHDDQFTDVVEYHEFGLHDGTELTLVKNQDLSDDINSDMQLNQEISIKPLSYMFSQPLQMTVGAPVLQERTLVAVTNHELTVGKEFPDVHSCRRALRDAAIALHFEMQTIKSDKTRFTAKCASEGCPWRIHAARLPGVPTFTIRTIHNEHTCGGITHLGHQQASVQWVADVVAESIKENPQYKPKEILEEIHRVHGITLSYKQAWRGKERIMATVRGNFEEDYHLLPKYCDMIERTNPGSIAKVYVDPVDNCFQSLFISFQASIYGFLNACRPLIGLDKTTLKNKYMGSLLFACGFDGDGAVFPLAFGVVNEENDANWMSFLAELHHLFEINAENMPRLTILSDRQNGVVDAVEANFPTAFHGFSMHHLVDGFQKEFNSSLLTNLFWEAAYALTCIDFEKKLIEIQAISPEAATWIQNIPLRYWATAYFEGTRMGLLTANIVESLSTWIAEASGLPIIQMMECIRRQLMTCFNERRETSMQWESDLVPPAERLVSEAYEQACTYQVFKANESKFEVHCPNEGAFVVDIRTRSCYCRGWELSGLPCAHAVAALLSCRQNMRKFTESCFTVASYRKAYSQTIHPVPDKALWKEMPEQFPNGHNNAEFIIKPPKLLEQPVRPKKRRARTESLGRAKRMVHCSRCNQTGHFRTTCTAPI</sequence>
<dbReference type="Pfam" id="PF04434">
    <property type="entry name" value="SWIM"/>
    <property type="match status" value="1"/>
</dbReference>
<dbReference type="InterPro" id="IPR004332">
    <property type="entry name" value="Transposase_MuDR"/>
</dbReference>
<proteinExistence type="predicted"/>
<evidence type="ECO:0000256" key="1">
    <source>
        <dbReference type="ARBA" id="ARBA00022723"/>
    </source>
</evidence>
<accession>A0ABR2TPD0</accession>
<reference evidence="6 7" key="1">
    <citation type="journal article" date="2024" name="G3 (Bethesda)">
        <title>Genome assembly of Hibiscus sabdariffa L. provides insights into metabolisms of medicinal natural products.</title>
        <authorList>
            <person name="Kim T."/>
        </authorList>
    </citation>
    <scope>NUCLEOTIDE SEQUENCE [LARGE SCALE GENOMIC DNA]</scope>
    <source>
        <strain evidence="6">TK-2024</strain>
        <tissue evidence="6">Old leaves</tissue>
    </source>
</reference>
<dbReference type="SMART" id="SM00575">
    <property type="entry name" value="ZnF_PMZ"/>
    <property type="match status" value="1"/>
</dbReference>
<evidence type="ECO:0000313" key="6">
    <source>
        <dbReference type="EMBL" id="KAK9039254.1"/>
    </source>
</evidence>
<evidence type="ECO:0000256" key="3">
    <source>
        <dbReference type="ARBA" id="ARBA00022833"/>
    </source>
</evidence>
<dbReference type="PANTHER" id="PTHR31973">
    <property type="entry name" value="POLYPROTEIN, PUTATIVE-RELATED"/>
    <property type="match status" value="1"/>
</dbReference>
<protein>
    <recommendedName>
        <fullName evidence="5">SWIM-type domain-containing protein</fullName>
    </recommendedName>
</protein>
<dbReference type="PANTHER" id="PTHR31973:SF186">
    <property type="entry name" value="MUDR FAMILY TRANSPOSASE"/>
    <property type="match status" value="1"/>
</dbReference>
<dbReference type="EMBL" id="JBBPBN010000005">
    <property type="protein sequence ID" value="KAK9039254.1"/>
    <property type="molecule type" value="Genomic_DNA"/>
</dbReference>
<keyword evidence="3" id="KW-0862">Zinc</keyword>
<dbReference type="InterPro" id="IPR006564">
    <property type="entry name" value="Znf_PMZ"/>
</dbReference>
<evidence type="ECO:0000259" key="5">
    <source>
        <dbReference type="PROSITE" id="PS50966"/>
    </source>
</evidence>
<name>A0ABR2TPD0_9ROSI</name>
<dbReference type="PROSITE" id="PS50966">
    <property type="entry name" value="ZF_SWIM"/>
    <property type="match status" value="1"/>
</dbReference>
<dbReference type="Pfam" id="PF03108">
    <property type="entry name" value="DBD_Tnp_Mut"/>
    <property type="match status" value="1"/>
</dbReference>
<evidence type="ECO:0000313" key="7">
    <source>
        <dbReference type="Proteomes" id="UP001396334"/>
    </source>
</evidence>
<gene>
    <name evidence="6" type="ORF">V6N11_024087</name>
</gene>